<name>A0A7J8C2Q6_ROUAE</name>
<gene>
    <name evidence="1" type="ORF">HJG63_009409</name>
</gene>
<organism evidence="1 2">
    <name type="scientific">Rousettus aegyptiacus</name>
    <name type="common">Egyptian fruit bat</name>
    <name type="synonym">Pteropus aegyptiacus</name>
    <dbReference type="NCBI Taxonomy" id="9407"/>
    <lineage>
        <taxon>Eukaryota</taxon>
        <taxon>Metazoa</taxon>
        <taxon>Chordata</taxon>
        <taxon>Craniata</taxon>
        <taxon>Vertebrata</taxon>
        <taxon>Euteleostomi</taxon>
        <taxon>Mammalia</taxon>
        <taxon>Eutheria</taxon>
        <taxon>Laurasiatheria</taxon>
        <taxon>Chiroptera</taxon>
        <taxon>Yinpterochiroptera</taxon>
        <taxon>Pteropodoidea</taxon>
        <taxon>Pteropodidae</taxon>
        <taxon>Rousettinae</taxon>
        <taxon>Rousettus</taxon>
    </lineage>
</organism>
<protein>
    <submittedName>
        <fullName evidence="1">Uncharacterized protein</fullName>
    </submittedName>
</protein>
<sequence>MIFTLVASVCASVKWEHYRTFLVRAEVRMKRNARTQENAWQQCCGPDLPGRPSRLSSPALTACLWGLPVARAHVKGQGGTYTNDHRSSSLGTSGLPDCFKKHRGPRSPHPTVIAGFLGMRP</sequence>
<keyword evidence="2" id="KW-1185">Reference proteome</keyword>
<evidence type="ECO:0000313" key="2">
    <source>
        <dbReference type="Proteomes" id="UP000593571"/>
    </source>
</evidence>
<proteinExistence type="predicted"/>
<dbReference type="Proteomes" id="UP000593571">
    <property type="component" value="Unassembled WGS sequence"/>
</dbReference>
<reference evidence="1 2" key="1">
    <citation type="journal article" date="2020" name="Nature">
        <title>Six reference-quality genomes reveal evolution of bat adaptations.</title>
        <authorList>
            <person name="Jebb D."/>
            <person name="Huang Z."/>
            <person name="Pippel M."/>
            <person name="Hughes G.M."/>
            <person name="Lavrichenko K."/>
            <person name="Devanna P."/>
            <person name="Winkler S."/>
            <person name="Jermiin L.S."/>
            <person name="Skirmuntt E.C."/>
            <person name="Katzourakis A."/>
            <person name="Burkitt-Gray L."/>
            <person name="Ray D.A."/>
            <person name="Sullivan K.A.M."/>
            <person name="Roscito J.G."/>
            <person name="Kirilenko B.M."/>
            <person name="Davalos L.M."/>
            <person name="Corthals A.P."/>
            <person name="Power M.L."/>
            <person name="Jones G."/>
            <person name="Ransome R.D."/>
            <person name="Dechmann D.K.N."/>
            <person name="Locatelli A.G."/>
            <person name="Puechmaille S.J."/>
            <person name="Fedrigo O."/>
            <person name="Jarvis E.D."/>
            <person name="Hiller M."/>
            <person name="Vernes S.C."/>
            <person name="Myers E.W."/>
            <person name="Teeling E.C."/>
        </authorList>
    </citation>
    <scope>NUCLEOTIDE SEQUENCE [LARGE SCALE GENOMIC DNA]</scope>
    <source>
        <strain evidence="1">MRouAeg1</strain>
        <tissue evidence="1">Muscle</tissue>
    </source>
</reference>
<comment type="caution">
    <text evidence="1">The sequence shown here is derived from an EMBL/GenBank/DDBJ whole genome shotgun (WGS) entry which is preliminary data.</text>
</comment>
<evidence type="ECO:0000313" key="1">
    <source>
        <dbReference type="EMBL" id="KAF6405099.1"/>
    </source>
</evidence>
<accession>A0A7J8C2Q6</accession>
<dbReference type="AlphaFoldDB" id="A0A7J8C2Q6"/>
<dbReference type="EMBL" id="JACASE010000015">
    <property type="protein sequence ID" value="KAF6405099.1"/>
    <property type="molecule type" value="Genomic_DNA"/>
</dbReference>